<dbReference type="SUPFAM" id="SSF48452">
    <property type="entry name" value="TPR-like"/>
    <property type="match status" value="2"/>
</dbReference>
<dbReference type="InterPro" id="IPR011990">
    <property type="entry name" value="TPR-like_helical_dom_sf"/>
</dbReference>
<accession>A0ABT4T3H3</accession>
<dbReference type="Gene3D" id="3.40.50.300">
    <property type="entry name" value="P-loop containing nucleotide triphosphate hydrolases"/>
    <property type="match status" value="1"/>
</dbReference>
<dbReference type="SMART" id="SM01043">
    <property type="entry name" value="BTAD"/>
    <property type="match status" value="1"/>
</dbReference>
<dbReference type="InterPro" id="IPR027417">
    <property type="entry name" value="P-loop_NTPase"/>
</dbReference>
<dbReference type="RefSeq" id="WP_271278172.1">
    <property type="nucleotide sequence ID" value="NZ_JAPNUD010000085.1"/>
</dbReference>
<dbReference type="Pfam" id="PF03704">
    <property type="entry name" value="BTAD"/>
    <property type="match status" value="1"/>
</dbReference>
<keyword evidence="1" id="KW-0547">Nucleotide-binding</keyword>
<sequence>EFPGLGFAGAEAARLSELRSGVVEDRLAARLELGEASVPELEELVSAGPYRERAWSLLVLALYRAGRQAEALSALRRVRALLSDELGIEPGPALRRLEQAVLTQSPELETPSATEAGPQPGAAAGVARHREGGRERLVGREREVRALEERLAEARGGRGGLVIVSGEAGIGKTSLARAAADVAGSRGFRVVWGRCPDEGGAPAFWPWRQAGVLPARPHAELFDLYDDVLAYLREEPTLLVLEDLHWADASSLKLLEYVSAELPRTATLAIVTLRPDEQRERLGETLGALSREGLRLPLVPFGADEVRAYLRQRDVRADPVALLDRSGGNPFYLEELLRLPESERDRVPPGARDVIGRRLARLPGPTQDLLKAAAVAGREADVDLLSALAGRPVEDVMTTLEPALATGLITESATGYRFSHALVREALDTGLTRLDRARLHLRAAEHLERASAIGPADRLEGVSAPGPADHLEGASAPGPADHLEGASATEPADHLEGASATGLFDHLERRPDGAVGRRLERASGADAGGRSAERAWGGDLGGRNAGPDPAVLAAHFAAAAPLAPAGKAVAYATEAARQAAGRHGYQEAVALWELALAHLPPGDSAARCRTLTGLGQARRAVGDAEGAFRDLAEAIAQAQRIGDRAALVPAVTAFGAPAVWNWRPYGFVDDDLADVLENLLAGPLGDHDRAALLGTLGVELHYGPRRAEGERRAAEAVELARATGDPALLARTLNNYLLAAFVPGRNHERLRAVDELLAIPCLRREERLVARAIRMSCLLRAGDLAEWEHELSRCEQLLRELRRPELEAMVRVAQTGGLMLRARWAEAESLLERFPAPRYGASLWGLDARRLIARYLCGRARGEAAGLVDELVAAAEPALMAPVRPVAILAALENGREVLARELLARWGGTLREDWSADFLWPVWGLVAARLGTPSPGDLYARLLPIADQLVVMGSGSAVFGSVRDALAQLALRLGRTEEAAEHARAAIAAHQRLGLPYWEQHSHDQWQSATERANLRS</sequence>
<comment type="caution">
    <text evidence="5">The sequence shown here is derived from an EMBL/GenBank/DDBJ whole genome shotgun (WGS) entry which is preliminary data.</text>
</comment>
<dbReference type="EMBL" id="JAPNUD010000085">
    <property type="protein sequence ID" value="MDA0644078.1"/>
    <property type="molecule type" value="Genomic_DNA"/>
</dbReference>
<protein>
    <submittedName>
        <fullName evidence="5">BTAD domain-containing putative transcriptional regulator</fullName>
    </submittedName>
</protein>
<evidence type="ECO:0000313" key="6">
    <source>
        <dbReference type="Proteomes" id="UP001212498"/>
    </source>
</evidence>
<name>A0ABT4T3H3_9ACTN</name>
<feature type="compositionally biased region" description="Basic and acidic residues" evidence="3">
    <location>
        <begin position="505"/>
        <end position="523"/>
    </location>
</feature>
<evidence type="ECO:0000259" key="4">
    <source>
        <dbReference type="SMART" id="SM01043"/>
    </source>
</evidence>
<keyword evidence="2" id="KW-0067">ATP-binding</keyword>
<dbReference type="CDD" id="cd15831">
    <property type="entry name" value="BTAD"/>
    <property type="match status" value="1"/>
</dbReference>
<evidence type="ECO:0000313" key="5">
    <source>
        <dbReference type="EMBL" id="MDA0644078.1"/>
    </source>
</evidence>
<evidence type="ECO:0000256" key="1">
    <source>
        <dbReference type="ARBA" id="ARBA00022741"/>
    </source>
</evidence>
<feature type="non-terminal residue" evidence="5">
    <location>
        <position position="1"/>
    </location>
</feature>
<reference evidence="5 6" key="1">
    <citation type="submission" date="2022-11" db="EMBL/GenBank/DDBJ databases">
        <title>Nonomuraea corallina sp. nov., a new species of the genus Nonomuraea isolated from sea side sediment in Thai sea.</title>
        <authorList>
            <person name="Ngamcharungchit C."/>
            <person name="Matsumoto A."/>
            <person name="Suriyachadkun C."/>
            <person name="Panbangred W."/>
            <person name="Inahashi Y."/>
            <person name="Intra B."/>
        </authorList>
    </citation>
    <scope>NUCLEOTIDE SEQUENCE [LARGE SCALE GENOMIC DNA]</scope>
    <source>
        <strain evidence="5 6">DSM 43553</strain>
    </source>
</reference>
<feature type="region of interest" description="Disordered" evidence="3">
    <location>
        <begin position="107"/>
        <end position="132"/>
    </location>
</feature>
<dbReference type="PANTHER" id="PTHR16305">
    <property type="entry name" value="TESTICULAR SOLUBLE ADENYLYL CYCLASE"/>
    <property type="match status" value="1"/>
</dbReference>
<evidence type="ECO:0000256" key="3">
    <source>
        <dbReference type="SAM" id="MobiDB-lite"/>
    </source>
</evidence>
<dbReference type="Proteomes" id="UP001212498">
    <property type="component" value="Unassembled WGS sequence"/>
</dbReference>
<dbReference type="PANTHER" id="PTHR16305:SF35">
    <property type="entry name" value="TRANSCRIPTIONAL ACTIVATOR DOMAIN"/>
    <property type="match status" value="1"/>
</dbReference>
<organism evidence="5 6">
    <name type="scientific">Nonomuraea ferruginea</name>
    <dbReference type="NCBI Taxonomy" id="46174"/>
    <lineage>
        <taxon>Bacteria</taxon>
        <taxon>Bacillati</taxon>
        <taxon>Actinomycetota</taxon>
        <taxon>Actinomycetes</taxon>
        <taxon>Streptosporangiales</taxon>
        <taxon>Streptosporangiaceae</taxon>
        <taxon>Nonomuraea</taxon>
    </lineage>
</organism>
<dbReference type="InterPro" id="IPR005158">
    <property type="entry name" value="BTAD"/>
</dbReference>
<feature type="compositionally biased region" description="Low complexity" evidence="3">
    <location>
        <begin position="113"/>
        <end position="126"/>
    </location>
</feature>
<dbReference type="InterPro" id="IPR041664">
    <property type="entry name" value="AAA_16"/>
</dbReference>
<dbReference type="SUPFAM" id="SSF52540">
    <property type="entry name" value="P-loop containing nucleoside triphosphate hydrolases"/>
    <property type="match status" value="1"/>
</dbReference>
<keyword evidence="6" id="KW-1185">Reference proteome</keyword>
<dbReference type="Gene3D" id="1.25.40.10">
    <property type="entry name" value="Tetratricopeptide repeat domain"/>
    <property type="match status" value="1"/>
</dbReference>
<dbReference type="Pfam" id="PF13191">
    <property type="entry name" value="AAA_16"/>
    <property type="match status" value="1"/>
</dbReference>
<evidence type="ECO:0000256" key="2">
    <source>
        <dbReference type="ARBA" id="ARBA00022840"/>
    </source>
</evidence>
<gene>
    <name evidence="5" type="ORF">OUY24_25910</name>
</gene>
<proteinExistence type="predicted"/>
<feature type="region of interest" description="Disordered" evidence="3">
    <location>
        <begin position="456"/>
        <end position="541"/>
    </location>
</feature>
<feature type="domain" description="Bacterial transcriptional activator" evidence="4">
    <location>
        <begin position="2"/>
        <end position="102"/>
    </location>
</feature>